<dbReference type="Gene3D" id="3.30.420.250">
    <property type="match status" value="1"/>
</dbReference>
<proteinExistence type="predicted"/>
<dbReference type="CDD" id="cd24013">
    <property type="entry name" value="ASKHA_ATPase_BT3980-like"/>
    <property type="match status" value="1"/>
</dbReference>
<evidence type="ECO:0000313" key="1">
    <source>
        <dbReference type="EMBL" id="RMB60616.1"/>
    </source>
</evidence>
<evidence type="ECO:0000313" key="2">
    <source>
        <dbReference type="Proteomes" id="UP000281985"/>
    </source>
</evidence>
<reference evidence="1 2" key="1">
    <citation type="submission" date="2018-10" db="EMBL/GenBank/DDBJ databases">
        <title>Dokdonia luteus sp. nov., isolated from sea water.</title>
        <authorList>
            <person name="Zhou L.Y."/>
            <person name="Du Z.J."/>
        </authorList>
    </citation>
    <scope>NUCLEOTIDE SEQUENCE [LARGE SCALE GENOMIC DNA]</scope>
    <source>
        <strain evidence="1 2">SH27</strain>
    </source>
</reference>
<dbReference type="OrthoDB" id="658622at2"/>
<keyword evidence="2" id="KW-1185">Reference proteome</keyword>
<gene>
    <name evidence="1" type="ORF">EAX61_07300</name>
</gene>
<organism evidence="1 2">
    <name type="scientific">Dokdonia sinensis</name>
    <dbReference type="NCBI Taxonomy" id="2479847"/>
    <lineage>
        <taxon>Bacteria</taxon>
        <taxon>Pseudomonadati</taxon>
        <taxon>Bacteroidota</taxon>
        <taxon>Flavobacteriia</taxon>
        <taxon>Flavobacteriales</taxon>
        <taxon>Flavobacteriaceae</taxon>
        <taxon>Dokdonia</taxon>
    </lineage>
</organism>
<dbReference type="Gene3D" id="3.30.420.260">
    <property type="match status" value="1"/>
</dbReference>
<protein>
    <submittedName>
        <fullName evidence="1">DUF3822 family protein</fullName>
    </submittedName>
</protein>
<dbReference type="EMBL" id="REFV01000005">
    <property type="protein sequence ID" value="RMB60616.1"/>
    <property type="molecule type" value="Genomic_DNA"/>
</dbReference>
<dbReference type="AlphaFoldDB" id="A0A3M0GTG1"/>
<dbReference type="RefSeq" id="WP_121917019.1">
    <property type="nucleotide sequence ID" value="NZ_REFV01000005.1"/>
</dbReference>
<dbReference type="Proteomes" id="UP000281985">
    <property type="component" value="Unassembled WGS sequence"/>
</dbReference>
<name>A0A3M0GTG1_9FLAO</name>
<accession>A0A3M0GTG1</accession>
<dbReference type="Pfam" id="PF12864">
    <property type="entry name" value="DUF3822"/>
    <property type="match status" value="1"/>
</dbReference>
<dbReference type="InterPro" id="IPR024213">
    <property type="entry name" value="DUF3822"/>
</dbReference>
<comment type="caution">
    <text evidence="1">The sequence shown here is derived from an EMBL/GenBank/DDBJ whole genome shotgun (WGS) entry which is preliminary data.</text>
</comment>
<sequence length="264" mass="30557">MTNKQEQTTYNRSLSIQVRLDGLSFFTQNLDSNEILAAETMPFTHKVDAAGLLPKIQSIFEKHKALQHSFKEVNVIYVNALFTLVPRALFKESALTDYLKFNTKILKTDFVTYDEIANQELMNVYIPYANVNNFFFEKFGSFRFYHAISKLIEKIGNQGAINPEGCLHINIHSTSFELVIIQNKKLKLANVFNYITKEDFIYYILFTIEQLELDPEKLEVKISGAIDKNDKRYTFLYKYIRNISISTPEHKKLGPEGLLLSTLL</sequence>